<keyword evidence="5" id="KW-1185">Reference proteome</keyword>
<dbReference type="InterPro" id="IPR037143">
    <property type="entry name" value="4-PPantetheinyl_Trfase_dom_sf"/>
</dbReference>
<evidence type="ECO:0000313" key="5">
    <source>
        <dbReference type="Proteomes" id="UP000245391"/>
    </source>
</evidence>
<dbReference type="PANTHER" id="PTHR12215:SF10">
    <property type="entry name" value="L-AMINOADIPATE-SEMIALDEHYDE DEHYDROGENASE-PHOSPHOPANTETHEINYL TRANSFERASE"/>
    <property type="match status" value="1"/>
</dbReference>
<dbReference type="Proteomes" id="UP000245391">
    <property type="component" value="Unassembled WGS sequence"/>
</dbReference>
<comment type="similarity">
    <text evidence="1">Belongs to the P-Pant transferase superfamily. Gsp/Sfp/HetI/AcpT family.</text>
</comment>
<proteinExistence type="inferred from homology"/>
<dbReference type="GO" id="GO:0000287">
    <property type="term" value="F:magnesium ion binding"/>
    <property type="evidence" value="ECO:0007669"/>
    <property type="project" value="InterPro"/>
</dbReference>
<dbReference type="Gene3D" id="3.90.470.20">
    <property type="entry name" value="4'-phosphopantetheinyl transferase domain"/>
    <property type="match status" value="2"/>
</dbReference>
<dbReference type="OrthoDB" id="9808281at2"/>
<dbReference type="AlphaFoldDB" id="A0A317F3K0"/>
<evidence type="ECO:0000313" key="4">
    <source>
        <dbReference type="EMBL" id="PWS33751.1"/>
    </source>
</evidence>
<accession>A0A317F3K0</accession>
<organism evidence="4 5">
    <name type="scientific">Pedobacter paludis</name>
    <dbReference type="NCBI Taxonomy" id="2203212"/>
    <lineage>
        <taxon>Bacteria</taxon>
        <taxon>Pseudomonadati</taxon>
        <taxon>Bacteroidota</taxon>
        <taxon>Sphingobacteriia</taxon>
        <taxon>Sphingobacteriales</taxon>
        <taxon>Sphingobacteriaceae</taxon>
        <taxon>Pedobacter</taxon>
    </lineage>
</organism>
<dbReference type="Pfam" id="PF01648">
    <property type="entry name" value="ACPS"/>
    <property type="match status" value="1"/>
</dbReference>
<dbReference type="EMBL" id="QGNY01000001">
    <property type="protein sequence ID" value="PWS33751.1"/>
    <property type="molecule type" value="Genomic_DNA"/>
</dbReference>
<gene>
    <name evidence="4" type="ORF">DF947_03835</name>
</gene>
<comment type="caution">
    <text evidence="4">The sequence shown here is derived from an EMBL/GenBank/DDBJ whole genome shotgun (WGS) entry which is preliminary data.</text>
</comment>
<protein>
    <recommendedName>
        <fullName evidence="3">4'-phosphopantetheinyl transferase domain-containing protein</fullName>
    </recommendedName>
</protein>
<sequence length="231" mass="26725">MNQLLIDHIDWKKFHEEDVNWNETHVFNILIDEYFEKIQDYKSVLSNEELANSNRYQHYNSKITYITSRYFIRKILCLFKGENDPSSVSFYYKDNKKPATIGAEFNISHSGNHLLVAVNVSTIGVDIELIKKDFNFESILETCFNPNEIEVINQSEDKSLKFYNLWTRKEALLKATGEGLVDNLSAIDCLSNPVSRNGSGYRIKSFMLDGNYIASLAILSSSTLNVNYWKF</sequence>
<feature type="domain" description="4'-phosphopantetheinyl transferase" evidence="3">
    <location>
        <begin position="123"/>
        <end position="197"/>
    </location>
</feature>
<dbReference type="PANTHER" id="PTHR12215">
    <property type="entry name" value="PHOSPHOPANTETHEINE TRANSFERASE"/>
    <property type="match status" value="1"/>
</dbReference>
<evidence type="ECO:0000256" key="1">
    <source>
        <dbReference type="ARBA" id="ARBA00010990"/>
    </source>
</evidence>
<evidence type="ECO:0000256" key="2">
    <source>
        <dbReference type="ARBA" id="ARBA00022679"/>
    </source>
</evidence>
<dbReference type="InterPro" id="IPR050559">
    <property type="entry name" value="P-Pant_transferase_sf"/>
</dbReference>
<dbReference type="InterPro" id="IPR008278">
    <property type="entry name" value="4-PPantetheinyl_Trfase_dom"/>
</dbReference>
<reference evidence="5" key="1">
    <citation type="submission" date="2018-05" db="EMBL/GenBank/DDBJ databases">
        <title>Pedobacter paludis sp. nov., isolated from wetland soil.</title>
        <authorList>
            <person name="Zhang Y."/>
        </authorList>
    </citation>
    <scope>NUCLEOTIDE SEQUENCE [LARGE SCALE GENOMIC DNA]</scope>
    <source>
        <strain evidence="5">R-8</strain>
    </source>
</reference>
<evidence type="ECO:0000259" key="3">
    <source>
        <dbReference type="Pfam" id="PF01648"/>
    </source>
</evidence>
<dbReference type="GO" id="GO:0005829">
    <property type="term" value="C:cytosol"/>
    <property type="evidence" value="ECO:0007669"/>
    <property type="project" value="TreeGrafter"/>
</dbReference>
<dbReference type="SUPFAM" id="SSF56214">
    <property type="entry name" value="4'-phosphopantetheinyl transferase"/>
    <property type="match status" value="2"/>
</dbReference>
<dbReference type="GO" id="GO:0019878">
    <property type="term" value="P:lysine biosynthetic process via aminoadipic acid"/>
    <property type="evidence" value="ECO:0007669"/>
    <property type="project" value="TreeGrafter"/>
</dbReference>
<dbReference type="RefSeq" id="WP_109928332.1">
    <property type="nucleotide sequence ID" value="NZ_QGNY01000001.1"/>
</dbReference>
<keyword evidence="2" id="KW-0808">Transferase</keyword>
<name>A0A317F3K0_9SPHI</name>
<dbReference type="GO" id="GO:0008897">
    <property type="term" value="F:holo-[acyl-carrier-protein] synthase activity"/>
    <property type="evidence" value="ECO:0007669"/>
    <property type="project" value="InterPro"/>
</dbReference>